<dbReference type="KEGG" id="mmas:MYMAC_002417"/>
<dbReference type="Proteomes" id="UP000217343">
    <property type="component" value="Chromosome"/>
</dbReference>
<name>A0A250JTJ5_9BACT</name>
<proteinExistence type="predicted"/>
<feature type="region of interest" description="Disordered" evidence="1">
    <location>
        <begin position="1"/>
        <end position="26"/>
    </location>
</feature>
<dbReference type="EMBL" id="CP022203">
    <property type="protein sequence ID" value="ATB46812.1"/>
    <property type="molecule type" value="Genomic_DNA"/>
</dbReference>
<protein>
    <submittedName>
        <fullName evidence="2">Uncharacterized protein</fullName>
    </submittedName>
</protein>
<reference evidence="2 3" key="1">
    <citation type="submission" date="2017-06" db="EMBL/GenBank/DDBJ databases">
        <title>Sequencing and comparative analysis of myxobacterial genomes.</title>
        <authorList>
            <person name="Rupp O."/>
            <person name="Goesmann A."/>
            <person name="Sogaard-Andersen L."/>
        </authorList>
    </citation>
    <scope>NUCLEOTIDE SEQUENCE [LARGE SCALE GENOMIC DNA]</scope>
    <source>
        <strain evidence="2 3">DSM 14697</strain>
    </source>
</reference>
<evidence type="ECO:0000313" key="3">
    <source>
        <dbReference type="Proteomes" id="UP000217343"/>
    </source>
</evidence>
<accession>A0A250JTJ5</accession>
<dbReference type="RefSeq" id="WP_013939035.1">
    <property type="nucleotide sequence ID" value="NZ_CP022203.1"/>
</dbReference>
<sequence>MTTKVGNNAPAAARKSGQTTPQEQTQAWQGVLNSAVDQMNDPEIKGSTKYLGEGRINTVKQKVQSDMEAFIQSNPNASADDIKKEAESTTKKHETNAMFQKMRDDNFFGKLMSRRKELIKDMWG</sequence>
<gene>
    <name evidence="2" type="ORF">MYMAC_002417</name>
</gene>
<dbReference type="OrthoDB" id="5524133at2"/>
<keyword evidence="3" id="KW-1185">Reference proteome</keyword>
<evidence type="ECO:0000313" key="2">
    <source>
        <dbReference type="EMBL" id="ATB46812.1"/>
    </source>
</evidence>
<organism evidence="2 3">
    <name type="scientific">Corallococcus macrosporus DSM 14697</name>
    <dbReference type="NCBI Taxonomy" id="1189310"/>
    <lineage>
        <taxon>Bacteria</taxon>
        <taxon>Pseudomonadati</taxon>
        <taxon>Myxococcota</taxon>
        <taxon>Myxococcia</taxon>
        <taxon>Myxococcales</taxon>
        <taxon>Cystobacterineae</taxon>
        <taxon>Myxococcaceae</taxon>
        <taxon>Corallococcus</taxon>
    </lineage>
</organism>
<feature type="compositionally biased region" description="Polar residues" evidence="1">
    <location>
        <begin position="16"/>
        <end position="26"/>
    </location>
</feature>
<evidence type="ECO:0000256" key="1">
    <source>
        <dbReference type="SAM" id="MobiDB-lite"/>
    </source>
</evidence>
<dbReference type="AlphaFoldDB" id="A0A250JTJ5"/>